<protein>
    <submittedName>
        <fullName evidence="3 5">Protocadherin 11</fullName>
    </submittedName>
</protein>
<name>A0A068WCT5_ECHGR</name>
<feature type="region of interest" description="Disordered" evidence="1">
    <location>
        <begin position="280"/>
        <end position="336"/>
    </location>
</feature>
<feature type="compositionally biased region" description="Basic and acidic residues" evidence="1">
    <location>
        <begin position="312"/>
        <end position="321"/>
    </location>
</feature>
<dbReference type="SUPFAM" id="SSF57959">
    <property type="entry name" value="Leucine zipper domain"/>
    <property type="match status" value="1"/>
</dbReference>
<proteinExistence type="predicted"/>
<accession>A0A068WCT5</accession>
<sequence>MAREGVYKRRWQTRSLTPLAVGPNWKAPSLRTSYSRDFTQQAINIRLLSSSTPSRNTQRLCQKQEKLLFCPQQSDERGEVVHTKQSTFGRSSKIRMMRVDSPERSTIPVIRVVSSLDKKDNLGTFQTDQFDYDFADSHLTDLTYCYCPEIAADIELASMNDTPPNSDSAFGNYLCSLEPIEKLPELNRDMLSDAFIELEKCTTLQSATEIEAMECDRPDVKDDNLSPLDSPQLHNIFSSQSLEDLANGPEWEEIFSQQDTLIKQLVEIVDNQSGRQACEEKKAKNAKASSTDTTSPTKDCELQSSTTQCNFAEDREKDRRQRNNVASRKSRAMKKERFAAMQSEIDKLRVANRKLKAFVDELDSVIDEAKAIVLPPNSPSK</sequence>
<dbReference type="PROSITE" id="PS50217">
    <property type="entry name" value="BZIP"/>
    <property type="match status" value="1"/>
</dbReference>
<evidence type="ECO:0000313" key="5">
    <source>
        <dbReference type="WBParaSite" id="EgrG_001030800"/>
    </source>
</evidence>
<dbReference type="Proteomes" id="UP000492820">
    <property type="component" value="Unassembled WGS sequence"/>
</dbReference>
<reference evidence="3" key="2">
    <citation type="submission" date="2014-06" db="EMBL/GenBank/DDBJ databases">
        <authorList>
            <person name="Aslett M."/>
        </authorList>
    </citation>
    <scope>NUCLEOTIDE SEQUENCE</scope>
</reference>
<organism evidence="3">
    <name type="scientific">Echinococcus granulosus</name>
    <name type="common">Hydatid tapeworm</name>
    <dbReference type="NCBI Taxonomy" id="6210"/>
    <lineage>
        <taxon>Eukaryota</taxon>
        <taxon>Metazoa</taxon>
        <taxon>Spiralia</taxon>
        <taxon>Lophotrochozoa</taxon>
        <taxon>Platyhelminthes</taxon>
        <taxon>Cestoda</taxon>
        <taxon>Eucestoda</taxon>
        <taxon>Cyclophyllidea</taxon>
        <taxon>Taeniidae</taxon>
        <taxon>Echinococcus</taxon>
        <taxon>Echinococcus granulosus group</taxon>
    </lineage>
</organism>
<dbReference type="WBParaSite" id="EgrG_001030800">
    <property type="protein sequence ID" value="EgrG_001030800"/>
    <property type="gene ID" value="EgrG_001030800"/>
</dbReference>
<dbReference type="SMART" id="SM00338">
    <property type="entry name" value="BRLZ"/>
    <property type="match status" value="1"/>
</dbReference>
<dbReference type="InterPro" id="IPR004827">
    <property type="entry name" value="bZIP"/>
</dbReference>
<evidence type="ECO:0000256" key="1">
    <source>
        <dbReference type="SAM" id="MobiDB-lite"/>
    </source>
</evidence>
<feature type="compositionally biased region" description="Low complexity" evidence="1">
    <location>
        <begin position="286"/>
        <end position="295"/>
    </location>
</feature>
<dbReference type="EMBL" id="LK028577">
    <property type="protein sequence ID" value="CDS17550.1"/>
    <property type="molecule type" value="Genomic_DNA"/>
</dbReference>
<dbReference type="OrthoDB" id="10039716at2759"/>
<evidence type="ECO:0000259" key="2">
    <source>
        <dbReference type="PROSITE" id="PS50217"/>
    </source>
</evidence>
<reference evidence="5" key="3">
    <citation type="submission" date="2020-10" db="UniProtKB">
        <authorList>
            <consortium name="WormBaseParasite"/>
        </authorList>
    </citation>
    <scope>IDENTIFICATION</scope>
</reference>
<reference evidence="3 4" key="1">
    <citation type="journal article" date="2013" name="Nature">
        <title>The genomes of four tapeworm species reveal adaptations to parasitism.</title>
        <authorList>
            <person name="Tsai I.J."/>
            <person name="Zarowiecki M."/>
            <person name="Holroyd N."/>
            <person name="Garciarrubio A."/>
            <person name="Sanchez-Flores A."/>
            <person name="Brooks K.L."/>
            <person name="Tracey A."/>
            <person name="Bobes R.J."/>
            <person name="Fragoso G."/>
            <person name="Sciutto E."/>
            <person name="Aslett M."/>
            <person name="Beasley H."/>
            <person name="Bennett H.M."/>
            <person name="Cai J."/>
            <person name="Camicia F."/>
            <person name="Clark R."/>
            <person name="Cucher M."/>
            <person name="De Silva N."/>
            <person name="Day T.A."/>
            <person name="Deplazes P."/>
            <person name="Estrada K."/>
            <person name="Fernandez C."/>
            <person name="Holland P.W."/>
            <person name="Hou J."/>
            <person name="Hu S."/>
            <person name="Huckvale T."/>
            <person name="Hung S.S."/>
            <person name="Kamenetzky L."/>
            <person name="Keane J.A."/>
            <person name="Kiss F."/>
            <person name="Koziol U."/>
            <person name="Lambert O."/>
            <person name="Liu K."/>
            <person name="Luo X."/>
            <person name="Luo Y."/>
            <person name="Macchiaroli N."/>
            <person name="Nichol S."/>
            <person name="Paps J."/>
            <person name="Parkinson J."/>
            <person name="Pouchkina-Stantcheva N."/>
            <person name="Riddiford N."/>
            <person name="Rosenzvit M."/>
            <person name="Salinas G."/>
            <person name="Wasmuth J.D."/>
            <person name="Zamanian M."/>
            <person name="Zheng Y."/>
            <person name="Cai X."/>
            <person name="Soberon X."/>
            <person name="Olson P.D."/>
            <person name="Laclette J.P."/>
            <person name="Brehm K."/>
            <person name="Berriman M."/>
            <person name="Garciarrubio A."/>
            <person name="Bobes R.J."/>
            <person name="Fragoso G."/>
            <person name="Sanchez-Flores A."/>
            <person name="Estrada K."/>
            <person name="Cevallos M.A."/>
            <person name="Morett E."/>
            <person name="Gonzalez V."/>
            <person name="Portillo T."/>
            <person name="Ochoa-Leyva A."/>
            <person name="Jose M.V."/>
            <person name="Sciutto E."/>
            <person name="Landa A."/>
            <person name="Jimenez L."/>
            <person name="Valdes V."/>
            <person name="Carrero J.C."/>
            <person name="Larralde C."/>
            <person name="Morales-Montor J."/>
            <person name="Limon-Lason J."/>
            <person name="Soberon X."/>
            <person name="Laclette J.P."/>
        </authorList>
    </citation>
    <scope>NUCLEOTIDE SEQUENCE [LARGE SCALE GENOMIC DNA]</scope>
</reference>
<dbReference type="CDD" id="cd14686">
    <property type="entry name" value="bZIP"/>
    <property type="match status" value="1"/>
</dbReference>
<feature type="domain" description="BZIP" evidence="2">
    <location>
        <begin position="313"/>
        <end position="362"/>
    </location>
</feature>
<evidence type="ECO:0000313" key="3">
    <source>
        <dbReference type="EMBL" id="CDS17550.1"/>
    </source>
</evidence>
<dbReference type="Pfam" id="PF07716">
    <property type="entry name" value="bZIP_2"/>
    <property type="match status" value="1"/>
</dbReference>
<dbReference type="AlphaFoldDB" id="A0A068WCT5"/>
<evidence type="ECO:0000313" key="4">
    <source>
        <dbReference type="Proteomes" id="UP000492820"/>
    </source>
</evidence>
<dbReference type="InterPro" id="IPR046347">
    <property type="entry name" value="bZIP_sf"/>
</dbReference>
<dbReference type="Gene3D" id="1.20.5.170">
    <property type="match status" value="1"/>
</dbReference>
<gene>
    <name evidence="5" type="primary">EGR_02935</name>
    <name evidence="3" type="ORF">EgrG_001030800</name>
</gene>
<dbReference type="GO" id="GO:0003700">
    <property type="term" value="F:DNA-binding transcription factor activity"/>
    <property type="evidence" value="ECO:0007669"/>
    <property type="project" value="InterPro"/>
</dbReference>